<reference evidence="1" key="1">
    <citation type="submission" date="2018-05" db="EMBL/GenBank/DDBJ databases">
        <authorList>
            <person name="Lanie J.A."/>
            <person name="Ng W.-L."/>
            <person name="Kazmierczak K.M."/>
            <person name="Andrzejewski T.M."/>
            <person name="Davidsen T.M."/>
            <person name="Wayne K.J."/>
            <person name="Tettelin H."/>
            <person name="Glass J.I."/>
            <person name="Rusch D."/>
            <person name="Podicherti R."/>
            <person name="Tsui H.-C.T."/>
            <person name="Winkler M.E."/>
        </authorList>
    </citation>
    <scope>NUCLEOTIDE SEQUENCE</scope>
</reference>
<organism evidence="1">
    <name type="scientific">marine metagenome</name>
    <dbReference type="NCBI Taxonomy" id="408172"/>
    <lineage>
        <taxon>unclassified sequences</taxon>
        <taxon>metagenomes</taxon>
        <taxon>ecological metagenomes</taxon>
    </lineage>
</organism>
<sequence>MAGLLPTLLYVETKSSRPEEIEDTEIKHFLQRGVELAPDLPILLVDTDDDLEESSFLHKVYGLMLLTIAQAD</sequence>
<name>A0A381S4H4_9ZZZZ</name>
<accession>A0A381S4H4</accession>
<gene>
    <name evidence="1" type="ORF">METZ01_LOCUS48917</name>
</gene>
<protein>
    <submittedName>
        <fullName evidence="1">Uncharacterized protein</fullName>
    </submittedName>
</protein>
<evidence type="ECO:0000313" key="1">
    <source>
        <dbReference type="EMBL" id="SUZ96063.1"/>
    </source>
</evidence>
<proteinExistence type="predicted"/>
<dbReference type="AlphaFoldDB" id="A0A381S4H4"/>
<dbReference type="EMBL" id="UINC01002379">
    <property type="protein sequence ID" value="SUZ96063.1"/>
    <property type="molecule type" value="Genomic_DNA"/>
</dbReference>